<dbReference type="AlphaFoldDB" id="A0A1Z4JM32"/>
<name>A0A1Z4JM32_LEPBY</name>
<gene>
    <name evidence="2" type="ORF">NIES2135_46950</name>
</gene>
<accession>A0A1Z4JM32</accession>
<dbReference type="EMBL" id="AP018203">
    <property type="protein sequence ID" value="BAY57824.1"/>
    <property type="molecule type" value="Genomic_DNA"/>
</dbReference>
<protein>
    <submittedName>
        <fullName evidence="2">Uncharacterized protein</fullName>
    </submittedName>
</protein>
<keyword evidence="3" id="KW-1185">Reference proteome</keyword>
<feature type="region of interest" description="Disordered" evidence="1">
    <location>
        <begin position="176"/>
        <end position="223"/>
    </location>
</feature>
<dbReference type="Proteomes" id="UP000217895">
    <property type="component" value="Chromosome"/>
</dbReference>
<feature type="compositionally biased region" description="Low complexity" evidence="1">
    <location>
        <begin position="214"/>
        <end position="223"/>
    </location>
</feature>
<proteinExistence type="predicted"/>
<evidence type="ECO:0000313" key="2">
    <source>
        <dbReference type="EMBL" id="BAY57824.1"/>
    </source>
</evidence>
<reference evidence="2 3" key="1">
    <citation type="submission" date="2017-06" db="EMBL/GenBank/DDBJ databases">
        <title>Genome sequencing of cyanobaciteial culture collection at National Institute for Environmental Studies (NIES).</title>
        <authorList>
            <person name="Hirose Y."/>
            <person name="Shimura Y."/>
            <person name="Fujisawa T."/>
            <person name="Nakamura Y."/>
            <person name="Kawachi M."/>
        </authorList>
    </citation>
    <scope>NUCLEOTIDE SEQUENCE [LARGE SCALE GENOMIC DNA]</scope>
    <source>
        <strain evidence="2 3">NIES-2135</strain>
    </source>
</reference>
<organism evidence="2 3">
    <name type="scientific">Leptolyngbya boryana NIES-2135</name>
    <dbReference type="NCBI Taxonomy" id="1973484"/>
    <lineage>
        <taxon>Bacteria</taxon>
        <taxon>Bacillati</taxon>
        <taxon>Cyanobacteriota</taxon>
        <taxon>Cyanophyceae</taxon>
        <taxon>Leptolyngbyales</taxon>
        <taxon>Leptolyngbyaceae</taxon>
        <taxon>Leptolyngbya group</taxon>
        <taxon>Leptolyngbya</taxon>
    </lineage>
</organism>
<evidence type="ECO:0000313" key="3">
    <source>
        <dbReference type="Proteomes" id="UP000217895"/>
    </source>
</evidence>
<evidence type="ECO:0000256" key="1">
    <source>
        <dbReference type="SAM" id="MobiDB-lite"/>
    </source>
</evidence>
<sequence>MSISKMMQSKITRSLITSTVIGTLIALASPVKAGVLDDVFIRPGVDEADFGACARDLTRGKVEAQIAADACAKAIRPKDLGICVDRITRNEVSAEDALSVCRQVRRPVEASTCVVDIRRRAPQTALVNVLNGCRQSLLPARFSNCVVDLSRDLKLTTEQSISACISASDITRDLQPTVLPGATNTSPVTLPAPVTPSPAQPSPGGSTPAPPATTPGTVTPQRF</sequence>